<dbReference type="KEGG" id="proe:H9L23_09525"/>
<keyword evidence="2" id="KW-0808">Transferase</keyword>
<dbReference type="GO" id="GO:0016747">
    <property type="term" value="F:acyltransferase activity, transferring groups other than amino-acyl groups"/>
    <property type="evidence" value="ECO:0007669"/>
    <property type="project" value="InterPro"/>
</dbReference>
<feature type="domain" description="N-acetyltransferase" evidence="1">
    <location>
        <begin position="49"/>
        <end position="151"/>
    </location>
</feature>
<evidence type="ECO:0000313" key="2">
    <source>
        <dbReference type="EMBL" id="QNN44287.1"/>
    </source>
</evidence>
<dbReference type="InterPro" id="IPR016181">
    <property type="entry name" value="Acyl_CoA_acyltransferase"/>
</dbReference>
<dbReference type="AlphaFoldDB" id="A0A7G9QLR2"/>
<dbReference type="SUPFAM" id="SSF55729">
    <property type="entry name" value="Acyl-CoA N-acyltransferases (Nat)"/>
    <property type="match status" value="1"/>
</dbReference>
<dbReference type="InterPro" id="IPR000182">
    <property type="entry name" value="GNAT_dom"/>
</dbReference>
<reference evidence="2 3" key="1">
    <citation type="submission" date="2020-08" db="EMBL/GenBank/DDBJ databases">
        <title>Genome sequence of Pedobacter roseus KACC 11594T.</title>
        <authorList>
            <person name="Hyun D.-W."/>
            <person name="Bae J.-W."/>
        </authorList>
    </citation>
    <scope>NUCLEOTIDE SEQUENCE [LARGE SCALE GENOMIC DNA]</scope>
    <source>
        <strain evidence="2 3">KACC 11594</strain>
    </source>
</reference>
<dbReference type="EMBL" id="CP060723">
    <property type="protein sequence ID" value="QNN44287.1"/>
    <property type="molecule type" value="Genomic_DNA"/>
</dbReference>
<organism evidence="2 3">
    <name type="scientific">Pedobacter roseus</name>
    <dbReference type="NCBI Taxonomy" id="336820"/>
    <lineage>
        <taxon>Bacteria</taxon>
        <taxon>Pseudomonadati</taxon>
        <taxon>Bacteroidota</taxon>
        <taxon>Sphingobacteriia</taxon>
        <taxon>Sphingobacteriales</taxon>
        <taxon>Sphingobacteriaceae</taxon>
        <taxon>Pedobacter</taxon>
    </lineage>
</organism>
<keyword evidence="3" id="KW-1185">Reference proteome</keyword>
<sequence length="271" mass="31063">MLILTRKGRQMLSGSYRLKRLHANERIAIDHIALLLRNTYHTQVSGFFIYHDPSYAKYLRMASLDEDNFWIYQLIDPLGEQMLAFAILTRKERDIFLNQIVVLEHFRGGNLAATLLSGILGLLLEKYGNDEFSSLKLETFYSNQRAMAIYQHWKMEASPGKNWYLNKVPEHDNQLQKAITTCSTITDPYGFLQLYANNNPMGTVINGDRARINGAHIDDAKILIKYLNGQMGISKICLVAEQQLQLPLIDRTITYSLGISELRDMLSTTKL</sequence>
<dbReference type="Gene3D" id="3.40.630.30">
    <property type="match status" value="1"/>
</dbReference>
<accession>A0A7G9QLR2</accession>
<dbReference type="Proteomes" id="UP000515806">
    <property type="component" value="Chromosome"/>
</dbReference>
<evidence type="ECO:0000313" key="3">
    <source>
        <dbReference type="Proteomes" id="UP000515806"/>
    </source>
</evidence>
<proteinExistence type="predicted"/>
<dbReference type="Pfam" id="PF00583">
    <property type="entry name" value="Acetyltransf_1"/>
    <property type="match status" value="1"/>
</dbReference>
<gene>
    <name evidence="2" type="ORF">H9L23_09525</name>
</gene>
<evidence type="ECO:0000259" key="1">
    <source>
        <dbReference type="Pfam" id="PF00583"/>
    </source>
</evidence>
<name>A0A7G9QLR2_9SPHI</name>
<protein>
    <submittedName>
        <fullName evidence="2">GNAT family N-acetyltransferase</fullName>
    </submittedName>
</protein>